<dbReference type="PANTHER" id="PTHR43701:SF2">
    <property type="entry name" value="MEMBRANE TRANSPORTER PROTEIN YJNA-RELATED"/>
    <property type="match status" value="1"/>
</dbReference>
<evidence type="ECO:0000313" key="8">
    <source>
        <dbReference type="Proteomes" id="UP001054846"/>
    </source>
</evidence>
<keyword evidence="3 6" id="KW-0812">Transmembrane</keyword>
<feature type="transmembrane region" description="Helical" evidence="6">
    <location>
        <begin position="245"/>
        <end position="262"/>
    </location>
</feature>
<evidence type="ECO:0000256" key="4">
    <source>
        <dbReference type="ARBA" id="ARBA00022989"/>
    </source>
</evidence>
<comment type="similarity">
    <text evidence="2 6">Belongs to the 4-toluene sulfonate uptake permease (TSUP) (TC 2.A.102) family.</text>
</comment>
<organism evidence="7 8">
    <name type="scientific">Gloeobacter morelensis MG652769</name>
    <dbReference type="NCBI Taxonomy" id="2781736"/>
    <lineage>
        <taxon>Bacteria</taxon>
        <taxon>Bacillati</taxon>
        <taxon>Cyanobacteriota</taxon>
        <taxon>Cyanophyceae</taxon>
        <taxon>Gloeobacterales</taxon>
        <taxon>Gloeobacteraceae</taxon>
        <taxon>Gloeobacter</taxon>
        <taxon>Gloeobacter morelensis</taxon>
    </lineage>
</organism>
<dbReference type="Pfam" id="PF01925">
    <property type="entry name" value="TauE"/>
    <property type="match status" value="1"/>
</dbReference>
<accession>A0ABY3PLC2</accession>
<keyword evidence="8" id="KW-1185">Reference proteome</keyword>
<feature type="transmembrane region" description="Helical" evidence="6">
    <location>
        <begin position="219"/>
        <end position="238"/>
    </location>
</feature>
<dbReference type="PANTHER" id="PTHR43701">
    <property type="entry name" value="MEMBRANE TRANSPORTER PROTEIN MJ0441-RELATED"/>
    <property type="match status" value="1"/>
</dbReference>
<evidence type="ECO:0000256" key="3">
    <source>
        <dbReference type="ARBA" id="ARBA00022692"/>
    </source>
</evidence>
<keyword evidence="5 6" id="KW-0472">Membrane</keyword>
<proteinExistence type="inferred from homology"/>
<evidence type="ECO:0000256" key="1">
    <source>
        <dbReference type="ARBA" id="ARBA00004141"/>
    </source>
</evidence>
<keyword evidence="4 6" id="KW-1133">Transmembrane helix</keyword>
<keyword evidence="6" id="KW-1003">Cell membrane</keyword>
<reference evidence="7 8" key="1">
    <citation type="journal article" date="2021" name="Genome Biol. Evol.">
        <title>Complete Genome Sequencing of a Novel Gloeobacter Species from a Waterfall Cave in Mexico.</title>
        <authorList>
            <person name="Saw J.H."/>
            <person name="Cardona T."/>
            <person name="Montejano G."/>
        </authorList>
    </citation>
    <scope>NUCLEOTIDE SEQUENCE [LARGE SCALE GENOMIC DNA]</scope>
    <source>
        <strain evidence="7">MG652769</strain>
    </source>
</reference>
<comment type="subcellular location">
    <subcellularLocation>
        <location evidence="6">Cell membrane</location>
        <topology evidence="6">Multi-pass membrane protein</topology>
    </subcellularLocation>
    <subcellularLocation>
        <location evidence="1">Membrane</location>
        <topology evidence="1">Multi-pass membrane protein</topology>
    </subcellularLocation>
</comment>
<dbReference type="RefSeq" id="WP_230841502.1">
    <property type="nucleotide sequence ID" value="NZ_CP063845.1"/>
</dbReference>
<sequence>MLSLQLPLASLLVGMLVGLTGVGGAALMTPLLILVFGIPGSVAIGSDVMSATLMKVVGGAKHWQQGTVDLEVVKWLTLGSVPGSFMGITLLSVARQNGVQNLDSFLIHLIGYVLLVLSSVFLGKLVLSRLKIKLDAFDPPKFDLNTNRGRILTMLVGAVLGAVVGLTSVGSGSLFAIALITFFSLDPYKLIGTDIVQAAILLIFTALGHWSLGTVDWSLVLPIWLGTVPGVLIGARLCKMFPRTALQATLYSILIVVGWQLIHKV</sequence>
<feature type="transmembrane region" description="Helical" evidence="6">
    <location>
        <begin position="195"/>
        <end position="213"/>
    </location>
</feature>
<evidence type="ECO:0000256" key="5">
    <source>
        <dbReference type="ARBA" id="ARBA00023136"/>
    </source>
</evidence>
<evidence type="ECO:0000256" key="2">
    <source>
        <dbReference type="ARBA" id="ARBA00009142"/>
    </source>
</evidence>
<protein>
    <recommendedName>
        <fullName evidence="6">Probable membrane transporter protein</fullName>
    </recommendedName>
</protein>
<gene>
    <name evidence="7" type="ORF">ISF26_22340</name>
</gene>
<feature type="transmembrane region" description="Helical" evidence="6">
    <location>
        <begin position="72"/>
        <end position="93"/>
    </location>
</feature>
<dbReference type="Proteomes" id="UP001054846">
    <property type="component" value="Chromosome"/>
</dbReference>
<evidence type="ECO:0000256" key="6">
    <source>
        <dbReference type="RuleBase" id="RU363041"/>
    </source>
</evidence>
<dbReference type="InterPro" id="IPR051598">
    <property type="entry name" value="TSUP/Inactive_protease-like"/>
</dbReference>
<dbReference type="InterPro" id="IPR002781">
    <property type="entry name" value="TM_pro_TauE-like"/>
</dbReference>
<feature type="transmembrane region" description="Helical" evidence="6">
    <location>
        <begin position="105"/>
        <end position="127"/>
    </location>
</feature>
<dbReference type="EMBL" id="CP063845">
    <property type="protein sequence ID" value="UFP94448.1"/>
    <property type="molecule type" value="Genomic_DNA"/>
</dbReference>
<feature type="transmembrane region" description="Helical" evidence="6">
    <location>
        <begin position="151"/>
        <end position="183"/>
    </location>
</feature>
<name>A0ABY3PLC2_9CYAN</name>
<evidence type="ECO:0000313" key="7">
    <source>
        <dbReference type="EMBL" id="UFP94448.1"/>
    </source>
</evidence>